<sequence length="102" mass="10770">MLLKHIRMTPGLALGRMSTGHFSKAISFPTGLETAAGPPRISSRIEFPAGIAFEFWNGRTGERASGGRMDGHGAAGRGGPLVGRDGAKQAQPRPLYLRIIAS</sequence>
<protein>
    <submittedName>
        <fullName evidence="2">Uncharacterized protein</fullName>
    </submittedName>
</protein>
<evidence type="ECO:0000313" key="2">
    <source>
        <dbReference type="EMBL" id="GHF70181.1"/>
    </source>
</evidence>
<dbReference type="EMBL" id="BNBD01000019">
    <property type="protein sequence ID" value="GHF70181.1"/>
    <property type="molecule type" value="Genomic_DNA"/>
</dbReference>
<dbReference type="AlphaFoldDB" id="A0A919B863"/>
<reference evidence="2" key="1">
    <citation type="journal article" date="2014" name="Int. J. Syst. Evol. Microbiol.">
        <title>Complete genome sequence of Corynebacterium casei LMG S-19264T (=DSM 44701T), isolated from a smear-ripened cheese.</title>
        <authorList>
            <consortium name="US DOE Joint Genome Institute (JGI-PGF)"/>
            <person name="Walter F."/>
            <person name="Albersmeier A."/>
            <person name="Kalinowski J."/>
            <person name="Ruckert C."/>
        </authorList>
    </citation>
    <scope>NUCLEOTIDE SEQUENCE</scope>
    <source>
        <strain evidence="2">JCM 4059</strain>
    </source>
</reference>
<gene>
    <name evidence="2" type="ORF">GCM10010218_59400</name>
</gene>
<reference evidence="2" key="2">
    <citation type="submission" date="2020-09" db="EMBL/GenBank/DDBJ databases">
        <authorList>
            <person name="Sun Q."/>
            <person name="Ohkuma M."/>
        </authorList>
    </citation>
    <scope>NUCLEOTIDE SEQUENCE</scope>
    <source>
        <strain evidence="2">JCM 4059</strain>
    </source>
</reference>
<evidence type="ECO:0000256" key="1">
    <source>
        <dbReference type="SAM" id="MobiDB-lite"/>
    </source>
</evidence>
<proteinExistence type="predicted"/>
<organism evidence="2 3">
    <name type="scientific">Streptomyces mashuensis</name>
    <dbReference type="NCBI Taxonomy" id="33904"/>
    <lineage>
        <taxon>Bacteria</taxon>
        <taxon>Bacillati</taxon>
        <taxon>Actinomycetota</taxon>
        <taxon>Actinomycetes</taxon>
        <taxon>Kitasatosporales</taxon>
        <taxon>Streptomycetaceae</taxon>
        <taxon>Streptomyces</taxon>
    </lineage>
</organism>
<feature type="region of interest" description="Disordered" evidence="1">
    <location>
        <begin position="62"/>
        <end position="89"/>
    </location>
</feature>
<name>A0A919B863_9ACTN</name>
<keyword evidence="3" id="KW-1185">Reference proteome</keyword>
<accession>A0A919B863</accession>
<comment type="caution">
    <text evidence="2">The sequence shown here is derived from an EMBL/GenBank/DDBJ whole genome shotgun (WGS) entry which is preliminary data.</text>
</comment>
<dbReference type="Proteomes" id="UP000638313">
    <property type="component" value="Unassembled WGS sequence"/>
</dbReference>
<evidence type="ECO:0000313" key="3">
    <source>
        <dbReference type="Proteomes" id="UP000638313"/>
    </source>
</evidence>